<proteinExistence type="predicted"/>
<evidence type="ECO:0000313" key="1">
    <source>
        <dbReference type="EMBL" id="OWZ04356.1"/>
    </source>
</evidence>
<organism evidence="1 2">
    <name type="scientific">Phytophthora megakarya</name>
    <dbReference type="NCBI Taxonomy" id="4795"/>
    <lineage>
        <taxon>Eukaryota</taxon>
        <taxon>Sar</taxon>
        <taxon>Stramenopiles</taxon>
        <taxon>Oomycota</taxon>
        <taxon>Peronosporomycetes</taxon>
        <taxon>Peronosporales</taxon>
        <taxon>Peronosporaceae</taxon>
        <taxon>Phytophthora</taxon>
    </lineage>
</organism>
<protein>
    <submittedName>
        <fullName evidence="1">Uncharacterized protein</fullName>
    </submittedName>
</protein>
<gene>
    <name evidence="1" type="ORF">PHMEG_00023755</name>
</gene>
<evidence type="ECO:0000313" key="2">
    <source>
        <dbReference type="Proteomes" id="UP000198211"/>
    </source>
</evidence>
<dbReference type="EMBL" id="NBNE01005009">
    <property type="protein sequence ID" value="OWZ04356.1"/>
    <property type="molecule type" value="Genomic_DNA"/>
</dbReference>
<reference evidence="2" key="1">
    <citation type="submission" date="2017-03" db="EMBL/GenBank/DDBJ databases">
        <title>Phytopthora megakarya and P. palmivora, two closely related causual agents of cacao black pod achieved similar genome size and gene model numbers by different mechanisms.</title>
        <authorList>
            <person name="Ali S."/>
            <person name="Shao J."/>
            <person name="Larry D.J."/>
            <person name="Kronmiller B."/>
            <person name="Shen D."/>
            <person name="Strem M.D."/>
            <person name="Melnick R.L."/>
            <person name="Guiltinan M.J."/>
            <person name="Tyler B.M."/>
            <person name="Meinhardt L.W."/>
            <person name="Bailey B.A."/>
        </authorList>
    </citation>
    <scope>NUCLEOTIDE SEQUENCE [LARGE SCALE GENOMIC DNA]</scope>
    <source>
        <strain evidence="2">zdho120</strain>
    </source>
</reference>
<dbReference type="Proteomes" id="UP000198211">
    <property type="component" value="Unassembled WGS sequence"/>
</dbReference>
<name>A0A225VFD1_9STRA</name>
<accession>A0A225VFD1</accession>
<keyword evidence="2" id="KW-1185">Reference proteome</keyword>
<dbReference type="STRING" id="4795.A0A225VFD1"/>
<feature type="non-terminal residue" evidence="1">
    <location>
        <position position="1"/>
    </location>
</feature>
<sequence length="183" mass="21215">GALTICASILQTFPKFEQLREVKLRFVLLQRYQLFSSSTDRDNITKLAVLTKCISYTQELLLDKVILEGPRHINVLYLHTRLNEMLEELSTAPTPTSPKSKLTHVNVDILFQELYKLAMKNSEVAPPPGVKWKFWTTHNETYTKFAEYFRARGEHRAMHYLALSSFSMLFQLRVLNQSIYGEG</sequence>
<dbReference type="AlphaFoldDB" id="A0A225VFD1"/>
<dbReference type="OrthoDB" id="120976at2759"/>
<comment type="caution">
    <text evidence="1">The sequence shown here is derived from an EMBL/GenBank/DDBJ whole genome shotgun (WGS) entry which is preliminary data.</text>
</comment>